<organism evidence="4 5">
    <name type="scientific">Symbiodinium microadriaticum</name>
    <name type="common">Dinoflagellate</name>
    <name type="synonym">Zooxanthella microadriatica</name>
    <dbReference type="NCBI Taxonomy" id="2951"/>
    <lineage>
        <taxon>Eukaryota</taxon>
        <taxon>Sar</taxon>
        <taxon>Alveolata</taxon>
        <taxon>Dinophyceae</taxon>
        <taxon>Suessiales</taxon>
        <taxon>Symbiodiniaceae</taxon>
        <taxon>Symbiodinium</taxon>
    </lineage>
</organism>
<dbReference type="GO" id="GO:0003676">
    <property type="term" value="F:nucleic acid binding"/>
    <property type="evidence" value="ECO:0007669"/>
    <property type="project" value="InterPro"/>
</dbReference>
<feature type="region of interest" description="Disordered" evidence="2">
    <location>
        <begin position="1631"/>
        <end position="1681"/>
    </location>
</feature>
<feature type="compositionally biased region" description="Low complexity" evidence="2">
    <location>
        <begin position="86"/>
        <end position="99"/>
    </location>
</feature>
<reference evidence="4 5" key="1">
    <citation type="submission" date="2016-02" db="EMBL/GenBank/DDBJ databases">
        <title>Genome analysis of coral dinoflagellate symbionts highlights evolutionary adaptations to a symbiotic lifestyle.</title>
        <authorList>
            <person name="Aranda M."/>
            <person name="Li Y."/>
            <person name="Liew Y.J."/>
            <person name="Baumgarten S."/>
            <person name="Simakov O."/>
            <person name="Wilson M."/>
            <person name="Piel J."/>
            <person name="Ashoor H."/>
            <person name="Bougouffa S."/>
            <person name="Bajic V.B."/>
            <person name="Ryu T."/>
            <person name="Ravasi T."/>
            <person name="Bayer T."/>
            <person name="Micklem G."/>
            <person name="Kim H."/>
            <person name="Bhak J."/>
            <person name="Lajeunesse T.C."/>
            <person name="Voolstra C.R."/>
        </authorList>
    </citation>
    <scope>NUCLEOTIDE SEQUENCE [LARGE SCALE GENOMIC DNA]</scope>
    <source>
        <strain evidence="4 5">CCMP2467</strain>
    </source>
</reference>
<gene>
    <name evidence="4" type="ORF">AK812_SmicGene4821</name>
</gene>
<evidence type="ECO:0000256" key="1">
    <source>
        <dbReference type="SAM" id="Coils"/>
    </source>
</evidence>
<feature type="compositionally biased region" description="Polar residues" evidence="2">
    <location>
        <begin position="116"/>
        <end position="126"/>
    </location>
</feature>
<comment type="caution">
    <text evidence="4">The sequence shown here is derived from an EMBL/GenBank/DDBJ whole genome shotgun (WGS) entry which is preliminary data.</text>
</comment>
<dbReference type="SUPFAM" id="SSF53098">
    <property type="entry name" value="Ribonuclease H-like"/>
    <property type="match status" value="1"/>
</dbReference>
<feature type="compositionally biased region" description="Polar residues" evidence="2">
    <location>
        <begin position="1672"/>
        <end position="1681"/>
    </location>
</feature>
<feature type="domain" description="RNase H type-1" evidence="3">
    <location>
        <begin position="1761"/>
        <end position="1901"/>
    </location>
</feature>
<feature type="compositionally biased region" description="Basic residues" evidence="2">
    <location>
        <begin position="63"/>
        <end position="77"/>
    </location>
</feature>
<feature type="region of interest" description="Disordered" evidence="2">
    <location>
        <begin position="34"/>
        <end position="129"/>
    </location>
</feature>
<dbReference type="InterPro" id="IPR036691">
    <property type="entry name" value="Endo/exonu/phosph_ase_sf"/>
</dbReference>
<proteinExistence type="predicted"/>
<evidence type="ECO:0000313" key="4">
    <source>
        <dbReference type="EMBL" id="OLQ11339.1"/>
    </source>
</evidence>
<keyword evidence="5" id="KW-1185">Reference proteome</keyword>
<dbReference type="Gene3D" id="3.60.10.10">
    <property type="entry name" value="Endonuclease/exonuclease/phosphatase"/>
    <property type="match status" value="1"/>
</dbReference>
<dbReference type="GO" id="GO:0004523">
    <property type="term" value="F:RNA-DNA hybrid ribonuclease activity"/>
    <property type="evidence" value="ECO:0007669"/>
    <property type="project" value="InterPro"/>
</dbReference>
<protein>
    <recommendedName>
        <fullName evidence="3">RNase H type-1 domain-containing protein</fullName>
    </recommendedName>
</protein>
<keyword evidence="1" id="KW-0175">Coiled coil</keyword>
<evidence type="ECO:0000256" key="2">
    <source>
        <dbReference type="SAM" id="MobiDB-lite"/>
    </source>
</evidence>
<dbReference type="OrthoDB" id="417662at2759"/>
<sequence length="3082" mass="333377">MTQPWRCGCGNQCKATAEFCPKCGTHWSRASYAQSATQPPYSNQKGDWWRPKSPRHRNEGGKGKHKAKPHSPRRRGKGQGGKDEAAPAAASTAPPQAEAMRPTTLLAQMPAPPSAPKTNMPTTAMAESSEKLPQSVLDIMSALSSSKDSLPPEVRTMLEVHLETDHQHATKQLHKLVAQQSRAHKELSALRKSRAIFVQEWTAYLGQLTQLLDKQMKQKAAAMEEMAKSEASWQDQLAAATRAIRQQTSAAQVVQDSSDEEVDAMEAEVDADAQMEASRQAAVDNSLRQEAVLLTALQSAAQASEVQAQQYRERTLRRQRRKESDIKDEPKDATGRPVKCLPDFTGPISAQSAAFTSVLEEPTYVSRWMAPLLALCLQFEVSATTIPGIQHGLFEFADPRAEEWALSAGEMWNWDEVEALPLDKERDGSVFRRGVTLAGCSSVRRPMFLDITGPSKADKDLPLACMGPGQFSDVRLRIVANIDLYPADMDRPEVRQQQLTSFDWLTGWRIRGGVGYEAQQDRYALYSTDHHLQLRTMRRGWSINELIADVAGVVPRVRSVHLLVDRLDGLPAVQIAVTTREAAANQFAIPLDFRGMRGRVCTINLEPGLPVDTVVRRISEECPATHVPQRDYRLVLPDNAPLRALEGHNAWPDFLRGTELPPPGPLIQEVEAEGDPVNLLQHSPLLPQPPQQPPNVVSKGHGPVFHPQGCRSFQKRADIPEPPRPSVHYSILPADVVLAQPAQAPRVALEDDVMARVAPPRFYTIFEPRVDLRRRPADATWQLADYVEDAVRQLPVPVRMVFAISVPLPSFATPQLVLTLASAQPRARSLPVDLRNVGGLVHTIEVSLQCNPADIWTSLRDKGIDLSRQWEAAHAAGHVRFNDQFGHEVMEWSADDDKLEWVMLIATAAEWQESIITYGSTEAAELLARISSSAASSSQSTTLTVTAKLPMGDCLGRPLPPACADAALPTGTCLPADLCQGDLLHRPLSDSCLFPSLGPPSAQGTPVAAHQFTIIANGHPVVTLPATTAWTLANFFQAAFAWLGHAPRFARILTQSLPGLPEPQIVLTDQDVPPSAVVVPLDLRPWGVNIVPVVLTPGLPVSEVLSQLQLPMFELAGNPIYHDLFLQDTRGGVHQHTPDSLDEVQWFRVCCASSSWGAVSAWPLSSTTTTTGMQAGDRRVRFVLSGGGTSLQLPPVTVAAADPVVAVAELLFAMASAGRLVEGSAVTLGAAWPLSVRGDRVVPFVVSAGGDHVQQVVLFDPSYDGSQLYAMGVQPGLYAEDLMSNNYRQCGLTLWVNGVHMSAVVRPLRTGDYVQLLPDRPLQASTASHPEELLSSINRLRAFSAPLRVPAFSFESARASHETIRTRARDALIQAMDRATRTRVEMMGLPARVSQAVTLLEPGRAPHHLHLPLRLTPTLAEAEESVRDTGVVPDNYRLVDTLLDARASSVFIALPPNVPGIVYTICDPAMFGAFHLLHLLRGVRPPTHRLPVRTGYVLALPARIEDGAHIATARPINYAPVNRRPATIRAAPSRSGSAPVSMDTATSGQTAAAPMSEQPPASDADTLERPAPRPATHAEPSAGTHSAGDASAPSTGGTSLVQLSLPVHRRKQLIFDDSPESARAQAIAQGDQRQGATAVGEPSKFVVPTPAGRRRIPVTDDAVPCADPRSESGPTAPQTNDWPLAVGLPSSPGPSHTLCLEQALPPPCSGLGFGLVPDMLDFFLHEHLSQQLTSELPALPDLLPSAAQGWLSLPAWDKATPLQALHVFTDGSFFPGSSMAGWSVVVLGPCNGTMVRVGFFCGTCPGSSAYNGELCALVHAHALALALRPIPVAVASDCISALQVAFGTATFSHDDMAARALAGLSIASAAFRQAVMPLHVRSHTGCPFNDTADALAKGAAKGAVPQHSMLEAKAFWAGVRERVSDWLWLLAPQFSGSSMLPTLSAHGAWTKAACEVPPSTHLHNDVLLPAPRTVHADAEVLIRLLQYNCLSLRGAPAQELMVRGLRRSSVHAAFFQETRLGATGVGANEDYWVISSPCTSAGVGGCQIWLHKTAKLVVGLEQGWTWNRASFTILYSGPQLLVATATAGPLHFGLVAGHAPCATAPEAARREWWHLLTAQVRRLPRGFTLLAGLDANARFCSEAQSADSIVSQPPVCDNAVALSEFAGEFGLSSQAAVSNTGQAIRTWTSPQGRDGIIDYLLCPSGWCSAFATHDTPDLQDQHQGFDHWPLLAEIRASTQGHFMPKTQTFCRRALGTEAGRAAAAAAVATLPKVSWDTDVSTHVQLFHQHLHECLTKGLPRTATPARHPAVTAATLELVRRHRQHRQVLRATTRTARKAKLHALFEAWRHGTANSGTCRRCVAATQRMFEVCVATMAAGKSVRQAMQRDKADFSRRQIATARGAGPSKFAHLLRAITRQGRKFKPPKLLPVIRQGTCEHVGLEAVTKALGQSFASAERATAVAPADFAAACQSVCPLTVKLDAASAPSPVDLARGFLGLSSGRAPGRSGLPAEVFASNPHVAALAYAPVVLKILARGVGPVQWSGGVAHSIPKGSKDPCTVQGWRAILLLETDAKAFQKAWRPYIMDALDPVRAVGQHGGIPKHTLEQPAALVRAHLQYLHASGSSGGALFVDCAAAYYSIVRDFYFSGPHHTWSDEELVLRSQLFFEHKEDQEAFVAEMKNGQWLTALMLPPELHRIIAAQLQDTWYIDGNPGTTLYSTNSGTSPGSPVADALFAFLFSRFLRGIEAFLQARGVSPHVAVCRSKGVTAEAPAWADDVVILFASAKPADVPTTLAAIGEQVITRLRRLGLTANLGPGKTEAVVSIRGRDSRRVRRALLAADAPSVSLADAHGPLPSLRVVPNYVHLGTLLNAELSEVPNLQRRAHLLYAAFKPIRNKLLSNPYLHFHEKRELILSRVIPCFMHGSGLWRLATQQEQEAATGPMNSVLRRCVRPLTGKSAAHLTQAEVAAALDVPVVEELLRVHQIRALAQVLRDDMQPSWPGFQADGVWLRQACSAACKIMPSPALDAILCDGLPSDLPRLARHFADQGEFVRHACRRYLRKCRASCPPVDWAAVLQRQEQEV</sequence>
<evidence type="ECO:0000313" key="5">
    <source>
        <dbReference type="Proteomes" id="UP000186817"/>
    </source>
</evidence>
<feature type="region of interest" description="Disordered" evidence="2">
    <location>
        <begin position="1529"/>
        <end position="1599"/>
    </location>
</feature>
<dbReference type="InterPro" id="IPR036397">
    <property type="entry name" value="RNaseH_sf"/>
</dbReference>
<name>A0A1Q9EVA1_SYMMI</name>
<dbReference type="PROSITE" id="PS50879">
    <property type="entry name" value="RNASE_H_1"/>
    <property type="match status" value="1"/>
</dbReference>
<dbReference type="InterPro" id="IPR012337">
    <property type="entry name" value="RNaseH-like_sf"/>
</dbReference>
<dbReference type="Gene3D" id="3.30.420.10">
    <property type="entry name" value="Ribonuclease H-like superfamily/Ribonuclease H"/>
    <property type="match status" value="1"/>
</dbReference>
<feature type="compositionally biased region" description="Polar residues" evidence="2">
    <location>
        <begin position="34"/>
        <end position="45"/>
    </location>
</feature>
<dbReference type="Proteomes" id="UP000186817">
    <property type="component" value="Unassembled WGS sequence"/>
</dbReference>
<feature type="compositionally biased region" description="Basic and acidic residues" evidence="2">
    <location>
        <begin position="311"/>
        <end position="334"/>
    </location>
</feature>
<accession>A0A1Q9EVA1</accession>
<feature type="coiled-coil region" evidence="1">
    <location>
        <begin position="205"/>
        <end position="232"/>
    </location>
</feature>
<feature type="compositionally biased region" description="Polar residues" evidence="2">
    <location>
        <begin position="1534"/>
        <end position="1550"/>
    </location>
</feature>
<dbReference type="InterPro" id="IPR002156">
    <property type="entry name" value="RNaseH_domain"/>
</dbReference>
<feature type="region of interest" description="Disordered" evidence="2">
    <location>
        <begin position="308"/>
        <end position="340"/>
    </location>
</feature>
<dbReference type="SUPFAM" id="SSF56219">
    <property type="entry name" value="DNase I-like"/>
    <property type="match status" value="1"/>
</dbReference>
<dbReference type="EMBL" id="LSRX01000060">
    <property type="protein sequence ID" value="OLQ11339.1"/>
    <property type="molecule type" value="Genomic_DNA"/>
</dbReference>
<evidence type="ECO:0000259" key="3">
    <source>
        <dbReference type="PROSITE" id="PS50879"/>
    </source>
</evidence>